<dbReference type="AlphaFoldDB" id="A0A4Y1R8Q0"/>
<keyword evidence="1" id="KW-1133">Transmembrane helix</keyword>
<name>A0A4Y1R8Q0_PRUDU</name>
<evidence type="ECO:0000256" key="1">
    <source>
        <dbReference type="SAM" id="Phobius"/>
    </source>
</evidence>
<reference evidence="2" key="1">
    <citation type="journal article" date="2019" name="Science">
        <title>Mutation of a bHLH transcription factor allowed almond domestication.</title>
        <authorList>
            <person name="Sanchez-Perez R."/>
            <person name="Pavan S."/>
            <person name="Mazzeo R."/>
            <person name="Moldovan C."/>
            <person name="Aiese Cigliano R."/>
            <person name="Del Cueto J."/>
            <person name="Ricciardi F."/>
            <person name="Lotti C."/>
            <person name="Ricciardi L."/>
            <person name="Dicenta F."/>
            <person name="Lopez-Marques R.L."/>
            <person name="Lindberg Moller B."/>
        </authorList>
    </citation>
    <scope>NUCLEOTIDE SEQUENCE</scope>
</reference>
<dbReference type="EMBL" id="AP019299">
    <property type="protein sequence ID" value="BBH00317.1"/>
    <property type="molecule type" value="Genomic_DNA"/>
</dbReference>
<sequence length="112" mass="11887">MGDGYFTLNNTPVVAAMQAQGTAQIDAAAAEYMRRQQVYNARAFSGSAVCRIGAVICLAFLVVKDVYYFIENGKESDLITIFCNQNEGDSAASEVAVASQSSVPVVSQSSMS</sequence>
<gene>
    <name evidence="2" type="ORF">Prudu_010273</name>
</gene>
<protein>
    <submittedName>
        <fullName evidence="2">Uncharacterized protein</fullName>
    </submittedName>
</protein>
<accession>A0A4Y1R8Q0</accession>
<keyword evidence="1" id="KW-0812">Transmembrane</keyword>
<keyword evidence="1" id="KW-0472">Membrane</keyword>
<proteinExistence type="predicted"/>
<feature type="transmembrane region" description="Helical" evidence="1">
    <location>
        <begin position="43"/>
        <end position="63"/>
    </location>
</feature>
<evidence type="ECO:0000313" key="2">
    <source>
        <dbReference type="EMBL" id="BBH00317.1"/>
    </source>
</evidence>
<organism evidence="2">
    <name type="scientific">Prunus dulcis</name>
    <name type="common">Almond</name>
    <name type="synonym">Amygdalus dulcis</name>
    <dbReference type="NCBI Taxonomy" id="3755"/>
    <lineage>
        <taxon>Eukaryota</taxon>
        <taxon>Viridiplantae</taxon>
        <taxon>Streptophyta</taxon>
        <taxon>Embryophyta</taxon>
        <taxon>Tracheophyta</taxon>
        <taxon>Spermatophyta</taxon>
        <taxon>Magnoliopsida</taxon>
        <taxon>eudicotyledons</taxon>
        <taxon>Gunneridae</taxon>
        <taxon>Pentapetalae</taxon>
        <taxon>rosids</taxon>
        <taxon>fabids</taxon>
        <taxon>Rosales</taxon>
        <taxon>Rosaceae</taxon>
        <taxon>Amygdaloideae</taxon>
        <taxon>Amygdaleae</taxon>
        <taxon>Prunus</taxon>
    </lineage>
</organism>